<feature type="compositionally biased region" description="Polar residues" evidence="1">
    <location>
        <begin position="638"/>
        <end position="653"/>
    </location>
</feature>
<evidence type="ECO:0000313" key="3">
    <source>
        <dbReference type="Proteomes" id="UP001168972"/>
    </source>
</evidence>
<dbReference type="AlphaFoldDB" id="A0AA39FRL0"/>
<protein>
    <submittedName>
        <fullName evidence="2">Uncharacterized protein</fullName>
    </submittedName>
</protein>
<sequence>MTIPSFEPKTENDRKFLALINRNNDTNNPTISGNSSPFKCFNYRQTNSISDENWKNRFSNIKTTFDKTSSSSFRKNSDEIKSLNKNLPKEPLVKVINKSPFSHQEINSTSRKFPAFTHATSSPFQKIIQTKNIIKQPISSSSGYLPACATSGMLRAKVRMFDNPSENINNNNLIQKEIKSTYHNVMMNQNNHDKIIQSNTKINSYNNDNITSKNSDSLLMANSNKFRRNSIHQDTIAMNKSQIDIQRRQSIGVQTINHEMKLKNHLINEDKTFEIPQSNNLYLNQELSKIPSTMPENNSYLTTENENPIYVPPETIQPTHLHVLIVNNLPHSTMTNGIGQLSCDYDKNINNINNTNNENENINSTDKINSSTIDETSFMDDTNIENQDISDNGIVTRYTSAIVTLEKSPSPPKQFSPILSTHSADEQSDLNLRPPLYCPNDHVQRHNMLQQSLMRRLQLRDEELEQTNKRYSTLELDQKFNLPISHQRSPSIDDSDYESSNKPLIENNNTQDKINLFEGKFIGHLNKNCLIEKQSEPLIVPKIYTNLVDEVGIIPNSSSISRPQLPDYSFNHNSTPSFKYQTGPGDSSDEYLVSCASQPNRSIVLSKSESWHQLAMSKNHLSVPQQKPHRPQYRPPSKINSHSLKYSEGSSTDNLKKMEEKVQRYFHNGNDNLSTSRDRMSIKSASRRSFSPKKSQGTLARSHTMPHVYDELADIDKQFDNLFEEATYDKRHLL</sequence>
<reference evidence="2" key="1">
    <citation type="journal article" date="2023" name="bioRxiv">
        <title>Scaffold-level genome assemblies of two parasitoid biocontrol wasps reveal the parthenogenesis mechanism and an associated novel virus.</title>
        <authorList>
            <person name="Inwood S."/>
            <person name="Skelly J."/>
            <person name="Guhlin J."/>
            <person name="Harrop T."/>
            <person name="Goldson S."/>
            <person name="Dearden P."/>
        </authorList>
    </citation>
    <scope>NUCLEOTIDE SEQUENCE</scope>
    <source>
        <strain evidence="2">Lincoln</strain>
        <tissue evidence="2">Whole body</tissue>
    </source>
</reference>
<dbReference type="EMBL" id="JAQQBR010000006">
    <property type="protein sequence ID" value="KAK0174539.1"/>
    <property type="molecule type" value="Genomic_DNA"/>
</dbReference>
<name>A0AA39FRL0_MICHY</name>
<gene>
    <name evidence="2" type="ORF">PV327_010299</name>
</gene>
<reference evidence="2" key="2">
    <citation type="submission" date="2023-03" db="EMBL/GenBank/DDBJ databases">
        <authorList>
            <person name="Inwood S.N."/>
            <person name="Skelly J.G."/>
            <person name="Guhlin J."/>
            <person name="Harrop T.W.R."/>
            <person name="Goldson S.G."/>
            <person name="Dearden P.K."/>
        </authorList>
    </citation>
    <scope>NUCLEOTIDE SEQUENCE</scope>
    <source>
        <strain evidence="2">Lincoln</strain>
        <tissue evidence="2">Whole body</tissue>
    </source>
</reference>
<feature type="region of interest" description="Disordered" evidence="1">
    <location>
        <begin position="562"/>
        <end position="585"/>
    </location>
</feature>
<feature type="region of interest" description="Disordered" evidence="1">
    <location>
        <begin position="617"/>
        <end position="653"/>
    </location>
</feature>
<dbReference type="Proteomes" id="UP001168972">
    <property type="component" value="Unassembled WGS sequence"/>
</dbReference>
<feature type="compositionally biased region" description="Polar residues" evidence="1">
    <location>
        <begin position="683"/>
        <end position="701"/>
    </location>
</feature>
<comment type="caution">
    <text evidence="2">The sequence shown here is derived from an EMBL/GenBank/DDBJ whole genome shotgun (WGS) entry which is preliminary data.</text>
</comment>
<organism evidence="2 3">
    <name type="scientific">Microctonus hyperodae</name>
    <name type="common">Parasitoid wasp</name>
    <dbReference type="NCBI Taxonomy" id="165561"/>
    <lineage>
        <taxon>Eukaryota</taxon>
        <taxon>Metazoa</taxon>
        <taxon>Ecdysozoa</taxon>
        <taxon>Arthropoda</taxon>
        <taxon>Hexapoda</taxon>
        <taxon>Insecta</taxon>
        <taxon>Pterygota</taxon>
        <taxon>Neoptera</taxon>
        <taxon>Endopterygota</taxon>
        <taxon>Hymenoptera</taxon>
        <taxon>Apocrita</taxon>
        <taxon>Ichneumonoidea</taxon>
        <taxon>Braconidae</taxon>
        <taxon>Euphorinae</taxon>
        <taxon>Microctonus</taxon>
    </lineage>
</organism>
<proteinExistence type="predicted"/>
<evidence type="ECO:0000313" key="2">
    <source>
        <dbReference type="EMBL" id="KAK0174539.1"/>
    </source>
</evidence>
<feature type="compositionally biased region" description="Polar residues" evidence="1">
    <location>
        <begin position="570"/>
        <end position="580"/>
    </location>
</feature>
<accession>A0AA39FRL0</accession>
<evidence type="ECO:0000256" key="1">
    <source>
        <dbReference type="SAM" id="MobiDB-lite"/>
    </source>
</evidence>
<keyword evidence="3" id="KW-1185">Reference proteome</keyword>
<feature type="region of interest" description="Disordered" evidence="1">
    <location>
        <begin position="667"/>
        <end position="702"/>
    </location>
</feature>